<dbReference type="AlphaFoldDB" id="A0A2S2DXZ3"/>
<gene>
    <name evidence="3" type="ORF">HME7025_02331</name>
</gene>
<evidence type="ECO:0000256" key="1">
    <source>
        <dbReference type="ARBA" id="ARBA00009460"/>
    </source>
</evidence>
<dbReference type="Gene3D" id="3.90.1200.10">
    <property type="match status" value="1"/>
</dbReference>
<dbReference type="PIRSF" id="PIRSF006221">
    <property type="entry name" value="Ketosamine-3-kinase"/>
    <property type="match status" value="1"/>
</dbReference>
<dbReference type="EMBL" id="CP029346">
    <property type="protein sequence ID" value="AWL10172.1"/>
    <property type="molecule type" value="Genomic_DNA"/>
</dbReference>
<dbReference type="SUPFAM" id="SSF56112">
    <property type="entry name" value="Protein kinase-like (PK-like)"/>
    <property type="match status" value="1"/>
</dbReference>
<comment type="similarity">
    <text evidence="1 2">Belongs to the fructosamine kinase family.</text>
</comment>
<keyword evidence="2" id="KW-0418">Kinase</keyword>
<dbReference type="OrthoDB" id="5291879at2"/>
<dbReference type="PANTHER" id="PTHR12149">
    <property type="entry name" value="FRUCTOSAMINE 3 KINASE-RELATED PROTEIN"/>
    <property type="match status" value="1"/>
</dbReference>
<dbReference type="EC" id="2.7.1.-" evidence="3"/>
<keyword evidence="4" id="KW-1185">Reference proteome</keyword>
<dbReference type="InterPro" id="IPR016477">
    <property type="entry name" value="Fructo-/Ketosamine-3-kinase"/>
</dbReference>
<evidence type="ECO:0000313" key="4">
    <source>
        <dbReference type="Proteomes" id="UP000245468"/>
    </source>
</evidence>
<dbReference type="PANTHER" id="PTHR12149:SF8">
    <property type="entry name" value="PROTEIN-RIBULOSAMINE 3-KINASE"/>
    <property type="match status" value="1"/>
</dbReference>
<evidence type="ECO:0000313" key="3">
    <source>
        <dbReference type="EMBL" id="AWL10172.1"/>
    </source>
</evidence>
<evidence type="ECO:0000256" key="2">
    <source>
        <dbReference type="PIRNR" id="PIRNR006221"/>
    </source>
</evidence>
<protein>
    <submittedName>
        <fullName evidence="3">Uncharacterized protein</fullName>
        <ecNumber evidence="3">2.7.1.-</ecNumber>
    </submittedName>
</protein>
<dbReference type="Pfam" id="PF03881">
    <property type="entry name" value="Fructosamin_kin"/>
    <property type="match status" value="1"/>
</dbReference>
<name>A0A2S2DXZ3_9BACT</name>
<sequence>MSQQSQEQYQFIESILRQNLGEIGTIEDFQFFYGGNFNLAVRVKVAQGEYFIKWNQGDHQGLFQAEAKNLGLIASTGTIPVPQVLGVGQMDEKEYLVMECIPTAEKKENYWSDFGIKLAQLHQTNAHQGHGLDYDNFIGAAKQVNHWDKNGVSFFIQNRLKFQVDTASYHRKIDGATNEAFEKLYDKIPSIIPNEQSALLHGDLWSGNAMVNQHGLVSLVDPSCYYGLREAEIAFTTMFGGFEKEFYEAYHESFPILKGFHERIPLYNLYPLMVHVNLFGEGYLPAVNKILDSYLN</sequence>
<dbReference type="KEGG" id="psez:HME7025_02331"/>
<dbReference type="Gene3D" id="3.30.200.20">
    <property type="entry name" value="Phosphorylase Kinase, domain 1"/>
    <property type="match status" value="1"/>
</dbReference>
<accession>A0A2S2DXZ3</accession>
<dbReference type="RefSeq" id="WP_109324213.1">
    <property type="nucleotide sequence ID" value="NZ_CP029346.1"/>
</dbReference>
<keyword evidence="2 3" id="KW-0808">Transferase</keyword>
<proteinExistence type="inferred from homology"/>
<dbReference type="Proteomes" id="UP000245468">
    <property type="component" value="Chromosome"/>
</dbReference>
<reference evidence="4" key="1">
    <citation type="submission" date="2018-05" db="EMBL/GenBank/DDBJ databases">
        <title>Pseudarcicella sp. HME7025 Genome sequencing and assembly.</title>
        <authorList>
            <person name="Kim H."/>
            <person name="Kang H."/>
            <person name="Joh K."/>
        </authorList>
    </citation>
    <scope>NUCLEOTIDE SEQUENCE [LARGE SCALE GENOMIC DNA]</scope>
    <source>
        <strain evidence="4">HME7025</strain>
    </source>
</reference>
<dbReference type="GO" id="GO:0016301">
    <property type="term" value="F:kinase activity"/>
    <property type="evidence" value="ECO:0007669"/>
    <property type="project" value="UniProtKB-UniRule"/>
</dbReference>
<dbReference type="InterPro" id="IPR011009">
    <property type="entry name" value="Kinase-like_dom_sf"/>
</dbReference>
<organism evidence="3 4">
    <name type="scientific">Aquirufa nivalisilvae</name>
    <dbReference type="NCBI Taxonomy" id="2516557"/>
    <lineage>
        <taxon>Bacteria</taxon>
        <taxon>Pseudomonadati</taxon>
        <taxon>Bacteroidota</taxon>
        <taxon>Cytophagia</taxon>
        <taxon>Cytophagales</taxon>
        <taxon>Flectobacillaceae</taxon>
        <taxon>Aquirufa</taxon>
    </lineage>
</organism>